<dbReference type="GO" id="GO:0035435">
    <property type="term" value="P:phosphate ion transmembrane transport"/>
    <property type="evidence" value="ECO:0007669"/>
    <property type="project" value="InterPro"/>
</dbReference>
<protein>
    <submittedName>
        <fullName evidence="8">Phosphate ABC transporter substrate-binding protein PstS</fullName>
    </submittedName>
</protein>
<accession>A0A2K9DDG0</accession>
<dbReference type="InterPro" id="IPR050962">
    <property type="entry name" value="Phosphate-bind_PstS"/>
</dbReference>
<feature type="compositionally biased region" description="Low complexity" evidence="4">
    <location>
        <begin position="387"/>
        <end position="396"/>
    </location>
</feature>
<dbReference type="EMBL" id="CP025299">
    <property type="protein sequence ID" value="AUG28929.1"/>
    <property type="molecule type" value="Genomic_DNA"/>
</dbReference>
<evidence type="ECO:0000313" key="8">
    <source>
        <dbReference type="EMBL" id="AUG28929.1"/>
    </source>
</evidence>
<evidence type="ECO:0000256" key="3">
    <source>
        <dbReference type="ARBA" id="ARBA00022592"/>
    </source>
</evidence>
<feature type="signal peptide" evidence="6">
    <location>
        <begin position="1"/>
        <end position="31"/>
    </location>
</feature>
<dbReference type="InterPro" id="IPR005673">
    <property type="entry name" value="ABC_phos-bd_PstS"/>
</dbReference>
<dbReference type="Pfam" id="PF12849">
    <property type="entry name" value="PBP_like_2"/>
    <property type="match status" value="1"/>
</dbReference>
<organism evidence="8 9">
    <name type="scientific">Microbacterium hominis</name>
    <dbReference type="NCBI Taxonomy" id="162426"/>
    <lineage>
        <taxon>Bacteria</taxon>
        <taxon>Bacillati</taxon>
        <taxon>Actinomycetota</taxon>
        <taxon>Actinomycetes</taxon>
        <taxon>Micrococcales</taxon>
        <taxon>Microbacteriaceae</taxon>
        <taxon>Microbacterium</taxon>
    </lineage>
</organism>
<evidence type="ECO:0000256" key="1">
    <source>
        <dbReference type="ARBA" id="ARBA00008725"/>
    </source>
</evidence>
<proteinExistence type="inferred from homology"/>
<dbReference type="Proteomes" id="UP000233276">
    <property type="component" value="Chromosome"/>
</dbReference>
<dbReference type="GO" id="GO:0043190">
    <property type="term" value="C:ATP-binding cassette (ABC) transporter complex"/>
    <property type="evidence" value="ECO:0007669"/>
    <property type="project" value="InterPro"/>
</dbReference>
<dbReference type="SUPFAM" id="SSF53850">
    <property type="entry name" value="Periplasmic binding protein-like II"/>
    <property type="match status" value="1"/>
</dbReference>
<sequence>MTRRLRLLVRTAAAVSTVVALSLVSVLPAGAAPSYVAISGSGSTWSQNALDQWRRNVANNFAMTVNYSGTGSSAGRTDFISGRVDFAVSEIPFQLTPDNPNDAPEDPSGRPYAYLPIVAGGSSFMYNLKINGKRVTTLQLTGEVISKIFTGAITAWNDPAIQSLNPDLALPSRPITPVVRSDGSGSTAQFTRWMATQYPSIWTYRMTSQFPTINSTFKAQNGSLGVSGYVKQDYGEGAITYVEYSYALNAGFPVVRVQNAAGAFVEPTAANVQVALTHAKINTDQSSPDYLTQILDDVYNAPEADAYPVSSYSYMIVPTAVGGVFTDVKGFTLGEFLKYVVCEGQNQAATLGYSPLPMNLVQAAYDQIKRIPGASVSGFDPSTCKNSGAPANDPGSGASGGSGDGSGGGGAAAAAGGTAAAAGAAASDPVYDANGNLVSGAAAGGAQAVSSPFTLASDAWGVPQTTMLVAGGLLVAAVILPPLLSRRLRNDRRR</sequence>
<dbReference type="Gene3D" id="3.40.190.10">
    <property type="entry name" value="Periplasmic binding protein-like II"/>
    <property type="match status" value="2"/>
</dbReference>
<evidence type="ECO:0000256" key="6">
    <source>
        <dbReference type="SAM" id="SignalP"/>
    </source>
</evidence>
<feature type="transmembrane region" description="Helical" evidence="5">
    <location>
        <begin position="467"/>
        <end position="484"/>
    </location>
</feature>
<keyword evidence="5" id="KW-0472">Membrane</keyword>
<feature type="chain" id="PRO_5014972693" evidence="6">
    <location>
        <begin position="32"/>
        <end position="494"/>
    </location>
</feature>
<dbReference type="PANTHER" id="PTHR42996:SF1">
    <property type="entry name" value="PHOSPHATE-BINDING PROTEIN PSTS"/>
    <property type="match status" value="1"/>
</dbReference>
<feature type="domain" description="PBP" evidence="7">
    <location>
        <begin position="29"/>
        <end position="342"/>
    </location>
</feature>
<keyword evidence="3" id="KW-0592">Phosphate transport</keyword>
<evidence type="ECO:0000259" key="7">
    <source>
        <dbReference type="Pfam" id="PF12849"/>
    </source>
</evidence>
<dbReference type="KEGG" id="mhos:CXR34_05215"/>
<dbReference type="AlphaFoldDB" id="A0A2K9DDG0"/>
<feature type="compositionally biased region" description="Gly residues" evidence="4">
    <location>
        <begin position="397"/>
        <end position="410"/>
    </location>
</feature>
<feature type="region of interest" description="Disordered" evidence="4">
    <location>
        <begin position="382"/>
        <end position="410"/>
    </location>
</feature>
<evidence type="ECO:0000256" key="4">
    <source>
        <dbReference type="SAM" id="MobiDB-lite"/>
    </source>
</evidence>
<evidence type="ECO:0000313" key="9">
    <source>
        <dbReference type="Proteomes" id="UP000233276"/>
    </source>
</evidence>
<keyword evidence="5" id="KW-1133">Transmembrane helix</keyword>
<dbReference type="GO" id="GO:0042301">
    <property type="term" value="F:phosphate ion binding"/>
    <property type="evidence" value="ECO:0007669"/>
    <property type="project" value="InterPro"/>
</dbReference>
<dbReference type="NCBIfam" id="TIGR00975">
    <property type="entry name" value="3a0107s03"/>
    <property type="match status" value="1"/>
</dbReference>
<gene>
    <name evidence="8" type="primary">pstS</name>
    <name evidence="8" type="ORF">CXR34_05215</name>
</gene>
<dbReference type="PANTHER" id="PTHR42996">
    <property type="entry name" value="PHOSPHATE-BINDING PROTEIN PSTS"/>
    <property type="match status" value="1"/>
</dbReference>
<keyword evidence="6" id="KW-0732">Signal</keyword>
<name>A0A2K9DDG0_9MICO</name>
<comment type="similarity">
    <text evidence="1">Belongs to the PstS family.</text>
</comment>
<keyword evidence="2" id="KW-0813">Transport</keyword>
<dbReference type="RefSeq" id="WP_101305805.1">
    <property type="nucleotide sequence ID" value="NZ_CP025299.1"/>
</dbReference>
<keyword evidence="5" id="KW-0812">Transmembrane</keyword>
<reference evidence="8 9" key="1">
    <citation type="submission" date="2017-12" db="EMBL/GenBank/DDBJ databases">
        <title>Isolation and characterization of estrogens degradatiion strain Microbacterium hominis SJTG1.</title>
        <authorList>
            <person name="Xiong W."/>
            <person name="Yin C."/>
            <person name="Zheng D."/>
            <person name="Liang R."/>
        </authorList>
    </citation>
    <scope>NUCLEOTIDE SEQUENCE [LARGE SCALE GENOMIC DNA]</scope>
    <source>
        <strain evidence="8 9">SJTG1</strain>
    </source>
</reference>
<dbReference type="CDD" id="cd13565">
    <property type="entry name" value="PBP2_PstS"/>
    <property type="match status" value="1"/>
</dbReference>
<evidence type="ECO:0000256" key="5">
    <source>
        <dbReference type="SAM" id="Phobius"/>
    </source>
</evidence>
<dbReference type="InterPro" id="IPR024370">
    <property type="entry name" value="PBP_domain"/>
</dbReference>
<evidence type="ECO:0000256" key="2">
    <source>
        <dbReference type="ARBA" id="ARBA00022448"/>
    </source>
</evidence>